<gene>
    <name evidence="2" type="ORF">N0B16_04005</name>
</gene>
<keyword evidence="3" id="KW-1185">Reference proteome</keyword>
<sequence>MENDKTVTVLNDLLQITNDRIAGFEKVEGKIWEKYPEIKKEYERMISQSKLMKVELIDLINMHGGNPNDTPTVAGSLHRTWIDVKNSFTLGNIEESTLENVVFGEKAAMEAYQKALDDGNLSPDCHKIISDQLNSLTISYNQFKNISEYKKDGDEGAPL</sequence>
<accession>A0ABT2VUC3</accession>
<dbReference type="EMBL" id="JAOTEN010000001">
    <property type="protein sequence ID" value="MCU7613593.1"/>
    <property type="molecule type" value="Genomic_DNA"/>
</dbReference>
<organism evidence="2 3">
    <name type="scientific">Chryseobacterium gilvum</name>
    <dbReference type="NCBI Taxonomy" id="2976534"/>
    <lineage>
        <taxon>Bacteria</taxon>
        <taxon>Pseudomonadati</taxon>
        <taxon>Bacteroidota</taxon>
        <taxon>Flavobacteriia</taxon>
        <taxon>Flavobacteriales</taxon>
        <taxon>Weeksellaceae</taxon>
        <taxon>Chryseobacterium group</taxon>
        <taxon>Chryseobacterium</taxon>
    </lineage>
</organism>
<evidence type="ECO:0000259" key="1">
    <source>
        <dbReference type="Pfam" id="PF09537"/>
    </source>
</evidence>
<evidence type="ECO:0000313" key="2">
    <source>
        <dbReference type="EMBL" id="MCU7613593.1"/>
    </source>
</evidence>
<dbReference type="RefSeq" id="WP_262989439.1">
    <property type="nucleotide sequence ID" value="NZ_JAOTEN010000001.1"/>
</dbReference>
<protein>
    <submittedName>
        <fullName evidence="2">PA2169 family four-helix-bundle protein</fullName>
    </submittedName>
</protein>
<comment type="caution">
    <text evidence="2">The sequence shown here is derived from an EMBL/GenBank/DDBJ whole genome shotgun (WGS) entry which is preliminary data.</text>
</comment>
<proteinExistence type="predicted"/>
<dbReference type="Pfam" id="PF09537">
    <property type="entry name" value="DUF2383"/>
    <property type="match status" value="1"/>
</dbReference>
<name>A0ABT2VUC3_9FLAO</name>
<reference evidence="3" key="1">
    <citation type="submission" date="2023-07" db="EMBL/GenBank/DDBJ databases">
        <title>Chryseobacterium sp. GMJ5 Genome sequencing and assembly.</title>
        <authorList>
            <person name="Jung Y."/>
        </authorList>
    </citation>
    <scope>NUCLEOTIDE SEQUENCE [LARGE SCALE GENOMIC DNA]</scope>
    <source>
        <strain evidence="3">GMJ5</strain>
    </source>
</reference>
<dbReference type="InterPro" id="IPR019052">
    <property type="entry name" value="DUF2383"/>
</dbReference>
<dbReference type="Gene3D" id="1.20.1260.10">
    <property type="match status" value="1"/>
</dbReference>
<feature type="domain" description="DUF2383" evidence="1">
    <location>
        <begin position="6"/>
        <end position="117"/>
    </location>
</feature>
<dbReference type="Proteomes" id="UP001208114">
    <property type="component" value="Unassembled WGS sequence"/>
</dbReference>
<dbReference type="InterPro" id="IPR011971">
    <property type="entry name" value="CHP02284"/>
</dbReference>
<dbReference type="NCBIfam" id="TIGR02284">
    <property type="entry name" value="PA2169 family four-helix-bundle protein"/>
    <property type="match status" value="1"/>
</dbReference>
<dbReference type="InterPro" id="IPR012347">
    <property type="entry name" value="Ferritin-like"/>
</dbReference>
<evidence type="ECO:0000313" key="3">
    <source>
        <dbReference type="Proteomes" id="UP001208114"/>
    </source>
</evidence>